<dbReference type="AlphaFoldDB" id="A0A1V6LRZ4"/>
<dbReference type="GO" id="GO:0003677">
    <property type="term" value="F:DNA binding"/>
    <property type="evidence" value="ECO:0007669"/>
    <property type="project" value="UniProtKB-KW"/>
</dbReference>
<dbReference type="GO" id="GO:0004518">
    <property type="term" value="F:nuclease activity"/>
    <property type="evidence" value="ECO:0007669"/>
    <property type="project" value="UniProtKB-KW"/>
</dbReference>
<keyword evidence="13" id="KW-0234">DNA repair</keyword>
<proteinExistence type="inferred from homology"/>
<dbReference type="NCBIfam" id="NF001503">
    <property type="entry name" value="PRK00349.1"/>
    <property type="match status" value="1"/>
</dbReference>
<keyword evidence="7" id="KW-0228">DNA excision</keyword>
<evidence type="ECO:0000313" key="18">
    <source>
        <dbReference type="EMBL" id="OQD42960.1"/>
    </source>
</evidence>
<dbReference type="GO" id="GO:0008270">
    <property type="term" value="F:zinc ion binding"/>
    <property type="evidence" value="ECO:0007669"/>
    <property type="project" value="UniProtKB-KW"/>
</dbReference>
<evidence type="ECO:0000256" key="8">
    <source>
        <dbReference type="ARBA" id="ARBA00022771"/>
    </source>
</evidence>
<keyword evidence="11" id="KW-0267">Excision nuclease</keyword>
<dbReference type="GO" id="GO:0005737">
    <property type="term" value="C:cytoplasm"/>
    <property type="evidence" value="ECO:0007669"/>
    <property type="project" value="UniProtKB-SubCell"/>
</dbReference>
<keyword evidence="4" id="KW-0677">Repeat</keyword>
<evidence type="ECO:0000256" key="6">
    <source>
        <dbReference type="ARBA" id="ARBA00022763"/>
    </source>
</evidence>
<dbReference type="Proteomes" id="UP000191680">
    <property type="component" value="Unassembled WGS sequence"/>
</dbReference>
<dbReference type="InterPro" id="IPR017871">
    <property type="entry name" value="ABC_transporter-like_CS"/>
</dbReference>
<dbReference type="Gene3D" id="3.30.1490.20">
    <property type="entry name" value="ATP-grasp fold, A domain"/>
    <property type="match status" value="1"/>
</dbReference>
<keyword evidence="12" id="KW-0238">DNA-binding</keyword>
<reference evidence="18 19" key="1">
    <citation type="submission" date="2016-12" db="EMBL/GenBank/DDBJ databases">
        <authorList>
            <person name="Song W.-J."/>
            <person name="Kurnit D.M."/>
        </authorList>
    </citation>
    <scope>NUCLEOTIDE SEQUENCE [LARGE SCALE GENOMIC DNA]</scope>
    <source>
        <strain evidence="18 19">HSG9</strain>
    </source>
</reference>
<dbReference type="Pfam" id="PF13304">
    <property type="entry name" value="AAA_21"/>
    <property type="match status" value="1"/>
</dbReference>
<dbReference type="InterPro" id="IPR041552">
    <property type="entry name" value="UvrA_DNA-bd"/>
</dbReference>
<evidence type="ECO:0000256" key="7">
    <source>
        <dbReference type="ARBA" id="ARBA00022769"/>
    </source>
</evidence>
<dbReference type="GO" id="GO:0009380">
    <property type="term" value="C:excinuclease repair complex"/>
    <property type="evidence" value="ECO:0007669"/>
    <property type="project" value="InterPro"/>
</dbReference>
<sequence>MTLIKDVDPKQNIIIKGAKLHNLKNIDVIIPRNKLVVITGLSGSGKSSLAFDTLYAEGQRRYVESLSSYARQFLGKLDKPKVDYIKGIAPAIAIEQKVNSTNPRSTVGTTTEVYDYLKLLYARIGKTISPISGNEVKKETVSDVVDYVKSFSEGTKMLLLAPIQISEDKDTLKSLTLFSKQGYARIKYNNKVYRINQVPEDIGKSFYLVVDRIVVKKEDEDFLNRLGNAVDNAFFEGKGYCVIEDLDTNNEKQFSNQFDLDGIKFLEPNVHLFSFNNPYGACPKCEGYGDIIGIDPDLVIPNTALSIYEEAVFPWRGESMGWYREQLVNSAYKFDFPIHKPWFKLTEAQKELVWNGNQHFIGLHKFFDQLEEKSYKIQNRVMLSRYRGKTKCPVCNGKRLREEANYVKINGKSISELIALPIKNLIPFFDDLQLSEHDAAIAKRLLKEITTRLSFLDKVGLSYLTLNRKSNTLSGGESQRINLATSLGSSLVGSMYILDEPSIGLHPKDTENLIEVLKSLRDLGNTVIVVEHDEDIMKAADSIIDIGPEAGTLGGNVVATGSFEAILKAESLTAKYLNGDLEISVPMERRTSKNYVQIIGARENNLKNIDVTFPLNMLTVITGVSGSGKSTLIKKILYPAMLKEVGGYGEKVGQFSELKGKYSQIKHVEFVDQNPIGRSSRSNPVTYIKAYDDIRALFAAQKLSVLRGYKTKHFSFNVDGGRCEKCKGEGEITVEMQFMADVHLVCDVCEGKRFKKEVLEVKFEEKNINDILNLTIDDAVAHFETYGQKKIVQKLKPLQDVGLGYVTLGQSSSTLSGGEAQRIKLASFLVKGHTKDKALFIFDEPTTGLHFHDIKKLLKSFNELIDKGHSIVVIEHNIDLIKCADYLVDLGPEGGENGGNLLAEGTPEEVVKNNASFTANYLKDKI</sequence>
<evidence type="ECO:0000256" key="11">
    <source>
        <dbReference type="ARBA" id="ARBA00022881"/>
    </source>
</evidence>
<keyword evidence="19" id="KW-1185">Reference proteome</keyword>
<evidence type="ECO:0000256" key="15">
    <source>
        <dbReference type="ARBA" id="ARBA00039316"/>
    </source>
</evidence>
<evidence type="ECO:0000256" key="1">
    <source>
        <dbReference type="ARBA" id="ARBA00004496"/>
    </source>
</evidence>
<evidence type="ECO:0000256" key="16">
    <source>
        <dbReference type="ARBA" id="ARBA00042156"/>
    </source>
</evidence>
<gene>
    <name evidence="18" type="ORF">BUL40_07650</name>
</gene>
<evidence type="ECO:0000313" key="19">
    <source>
        <dbReference type="Proteomes" id="UP000191680"/>
    </source>
</evidence>
<keyword evidence="8" id="KW-0863">Zinc-finger</keyword>
<evidence type="ECO:0000256" key="5">
    <source>
        <dbReference type="ARBA" id="ARBA00022741"/>
    </source>
</evidence>
<comment type="caution">
    <text evidence="18">The sequence shown here is derived from an EMBL/GenBank/DDBJ whole genome shotgun (WGS) entry which is preliminary data.</text>
</comment>
<evidence type="ECO:0000256" key="4">
    <source>
        <dbReference type="ARBA" id="ARBA00022737"/>
    </source>
</evidence>
<dbReference type="Pfam" id="PF17760">
    <property type="entry name" value="UvrA_inter"/>
    <property type="match status" value="1"/>
</dbReference>
<dbReference type="GO" id="GO:0006289">
    <property type="term" value="P:nucleotide-excision repair"/>
    <property type="evidence" value="ECO:0007669"/>
    <property type="project" value="InterPro"/>
</dbReference>
<evidence type="ECO:0000256" key="3">
    <source>
        <dbReference type="ARBA" id="ARBA00022723"/>
    </source>
</evidence>
<dbReference type="Gene3D" id="3.40.50.300">
    <property type="entry name" value="P-loop containing nucleotide triphosphate hydrolases"/>
    <property type="match status" value="2"/>
</dbReference>
<keyword evidence="9" id="KW-0862">Zinc</keyword>
<keyword evidence="5" id="KW-0547">Nucleotide-binding</keyword>
<keyword evidence="2" id="KW-0963">Cytoplasm</keyword>
<evidence type="ECO:0000256" key="2">
    <source>
        <dbReference type="ARBA" id="ARBA00022490"/>
    </source>
</evidence>
<feature type="domain" description="ABC transporter" evidence="17">
    <location>
        <begin position="590"/>
        <end position="923"/>
    </location>
</feature>
<dbReference type="EMBL" id="MTBC01000004">
    <property type="protein sequence ID" value="OQD42960.1"/>
    <property type="molecule type" value="Genomic_DNA"/>
</dbReference>
<dbReference type="GO" id="GO:0016887">
    <property type="term" value="F:ATP hydrolysis activity"/>
    <property type="evidence" value="ECO:0007669"/>
    <property type="project" value="InterPro"/>
</dbReference>
<dbReference type="RefSeq" id="WP_080318754.1">
    <property type="nucleotide sequence ID" value="NZ_MTBC01000004.1"/>
</dbReference>
<dbReference type="Gene3D" id="1.10.8.280">
    <property type="entry name" value="ABC transporter ATPase domain-like"/>
    <property type="match status" value="1"/>
</dbReference>
<evidence type="ECO:0000256" key="9">
    <source>
        <dbReference type="ARBA" id="ARBA00022833"/>
    </source>
</evidence>
<protein>
    <recommendedName>
        <fullName evidence="15">UvrABC system protein A</fullName>
    </recommendedName>
    <alternativeName>
        <fullName evidence="16">Excinuclease ABC subunit A</fullName>
    </alternativeName>
</protein>
<evidence type="ECO:0000256" key="10">
    <source>
        <dbReference type="ARBA" id="ARBA00022840"/>
    </source>
</evidence>
<comment type="subcellular location">
    <subcellularLocation>
        <location evidence="1">Cytoplasm</location>
    </subcellularLocation>
</comment>
<dbReference type="SUPFAM" id="SSF52540">
    <property type="entry name" value="P-loop containing nucleoside triphosphate hydrolases"/>
    <property type="match status" value="2"/>
</dbReference>
<name>A0A1V6LRZ4_9FLAO</name>
<dbReference type="InterPro" id="IPR013815">
    <property type="entry name" value="ATP_grasp_subdomain_1"/>
</dbReference>
<dbReference type="PANTHER" id="PTHR43152:SF3">
    <property type="entry name" value="UVRABC SYSTEM PROTEIN A"/>
    <property type="match status" value="1"/>
</dbReference>
<accession>A0A1V6LRZ4</accession>
<dbReference type="PANTHER" id="PTHR43152">
    <property type="entry name" value="UVRABC SYSTEM PROTEIN A"/>
    <property type="match status" value="1"/>
</dbReference>
<dbReference type="InterPro" id="IPR041102">
    <property type="entry name" value="UvrA_inter"/>
</dbReference>
<keyword evidence="3" id="KW-0479">Metal-binding</keyword>
<evidence type="ECO:0000256" key="12">
    <source>
        <dbReference type="ARBA" id="ARBA00023125"/>
    </source>
</evidence>
<organism evidence="18 19">
    <name type="scientific">Croceivirga radicis</name>
    <dbReference type="NCBI Taxonomy" id="1929488"/>
    <lineage>
        <taxon>Bacteria</taxon>
        <taxon>Pseudomonadati</taxon>
        <taxon>Bacteroidota</taxon>
        <taxon>Flavobacteriia</taxon>
        <taxon>Flavobacteriales</taxon>
        <taxon>Flavobacteriaceae</taxon>
        <taxon>Croceivirga</taxon>
    </lineage>
</organism>
<keyword evidence="6" id="KW-0227">DNA damage</keyword>
<dbReference type="NCBIfam" id="TIGR00630">
    <property type="entry name" value="uvra"/>
    <property type="match status" value="1"/>
</dbReference>
<dbReference type="InterPro" id="IPR004602">
    <property type="entry name" value="UvrA"/>
</dbReference>
<dbReference type="InterPro" id="IPR003439">
    <property type="entry name" value="ABC_transporter-like_ATP-bd"/>
</dbReference>
<dbReference type="GO" id="GO:0005524">
    <property type="term" value="F:ATP binding"/>
    <property type="evidence" value="ECO:0007669"/>
    <property type="project" value="UniProtKB-KW"/>
</dbReference>
<keyword evidence="10" id="KW-0067">ATP-binding</keyword>
<dbReference type="Pfam" id="PF17755">
    <property type="entry name" value="UvrA_DNA-bind"/>
    <property type="match status" value="1"/>
</dbReference>
<dbReference type="PROSITE" id="PS00211">
    <property type="entry name" value="ABC_TRANSPORTER_1"/>
    <property type="match status" value="2"/>
</dbReference>
<evidence type="ECO:0000256" key="13">
    <source>
        <dbReference type="ARBA" id="ARBA00023204"/>
    </source>
</evidence>
<dbReference type="InterPro" id="IPR027417">
    <property type="entry name" value="P-loop_NTPase"/>
</dbReference>
<evidence type="ECO:0000256" key="14">
    <source>
        <dbReference type="ARBA" id="ARBA00038000"/>
    </source>
</evidence>
<dbReference type="Gene3D" id="1.20.1580.10">
    <property type="entry name" value="ABC transporter ATPase like domain"/>
    <property type="match status" value="2"/>
</dbReference>
<evidence type="ECO:0000259" key="17">
    <source>
        <dbReference type="PROSITE" id="PS50893"/>
    </source>
</evidence>
<dbReference type="PROSITE" id="PS50893">
    <property type="entry name" value="ABC_TRANSPORTER_2"/>
    <property type="match status" value="1"/>
</dbReference>
<dbReference type="OrthoDB" id="9809851at2"/>
<comment type="similarity">
    <text evidence="14">Belongs to the ABC transporter superfamily. UvrA family.</text>
</comment>
<dbReference type="InterPro" id="IPR003959">
    <property type="entry name" value="ATPase_AAA_core"/>
</dbReference>